<proteinExistence type="predicted"/>
<dbReference type="Proteomes" id="UP000321331">
    <property type="component" value="Unassembled WGS sequence"/>
</dbReference>
<gene>
    <name evidence="1" type="ORF">FocTR4_00000758</name>
</gene>
<comment type="caution">
    <text evidence="1">The sequence shown here is derived from an EMBL/GenBank/DDBJ whole genome shotgun (WGS) entry which is preliminary data.</text>
</comment>
<evidence type="ECO:0000313" key="1">
    <source>
        <dbReference type="EMBL" id="TXC04099.1"/>
    </source>
</evidence>
<protein>
    <submittedName>
        <fullName evidence="1">Uncharacterized protein</fullName>
    </submittedName>
</protein>
<sequence>MCLRIDGEIRCGSMHKPRFYGESGNVHSPVAYSHEKQQLDSNDDVPAVGKCHCTTQPSIEWLSCNRQPITGLQCRPRVTAVSRLGIRQSLNKQENIKTKQFDNTTRLIEATSSDAETLQDAQHQERKSTCTLQCITLSSHTAP</sequence>
<organism evidence="1 2">
    <name type="scientific">Fusarium oxysporum f. sp. cubense</name>
    <dbReference type="NCBI Taxonomy" id="61366"/>
    <lineage>
        <taxon>Eukaryota</taxon>
        <taxon>Fungi</taxon>
        <taxon>Dikarya</taxon>
        <taxon>Ascomycota</taxon>
        <taxon>Pezizomycotina</taxon>
        <taxon>Sordariomycetes</taxon>
        <taxon>Hypocreomycetidae</taxon>
        <taxon>Hypocreales</taxon>
        <taxon>Nectriaceae</taxon>
        <taxon>Fusarium</taxon>
        <taxon>Fusarium oxysporum species complex</taxon>
    </lineage>
</organism>
<dbReference type="EMBL" id="VMNF01000007">
    <property type="protein sequence ID" value="TXC04099.1"/>
    <property type="molecule type" value="Genomic_DNA"/>
</dbReference>
<accession>A0A5C6T137</accession>
<dbReference type="AlphaFoldDB" id="A0A5C6T137"/>
<name>A0A5C6T137_FUSOC</name>
<reference evidence="1 2" key="1">
    <citation type="submission" date="2019-07" db="EMBL/GenBank/DDBJ databases">
        <title>The First High-Quality Draft Genome Sequence of the Causal Agent of the Current Panama Disease Epidemic.</title>
        <authorList>
            <person name="Warmington R.J."/>
            <person name="Kay W."/>
            <person name="Jeffries A."/>
            <person name="Bebber D."/>
            <person name="Moore K."/>
            <person name="Studholme D.J."/>
        </authorList>
    </citation>
    <scope>NUCLEOTIDE SEQUENCE [LARGE SCALE GENOMIC DNA]</scope>
    <source>
        <strain evidence="1 2">TR4</strain>
    </source>
</reference>
<evidence type="ECO:0000313" key="2">
    <source>
        <dbReference type="Proteomes" id="UP000321331"/>
    </source>
</evidence>